<protein>
    <submittedName>
        <fullName evidence="2">Uncharacterized protein</fullName>
    </submittedName>
</protein>
<evidence type="ECO:0000256" key="1">
    <source>
        <dbReference type="SAM" id="MobiDB-lite"/>
    </source>
</evidence>
<evidence type="ECO:0000313" key="3">
    <source>
        <dbReference type="Proteomes" id="UP001293254"/>
    </source>
</evidence>
<feature type="region of interest" description="Disordered" evidence="1">
    <location>
        <begin position="24"/>
        <end position="139"/>
    </location>
</feature>
<reference evidence="2" key="1">
    <citation type="submission" date="2020-06" db="EMBL/GenBank/DDBJ databases">
        <authorList>
            <person name="Li T."/>
            <person name="Hu X."/>
            <person name="Zhang T."/>
            <person name="Song X."/>
            <person name="Zhang H."/>
            <person name="Dai N."/>
            <person name="Sheng W."/>
            <person name="Hou X."/>
            <person name="Wei L."/>
        </authorList>
    </citation>
    <scope>NUCLEOTIDE SEQUENCE</scope>
    <source>
        <strain evidence="2">3651</strain>
        <tissue evidence="2">Leaf</tissue>
    </source>
</reference>
<accession>A0AAE1XRV7</accession>
<feature type="compositionally biased region" description="Basic and acidic residues" evidence="1">
    <location>
        <begin position="113"/>
        <end position="130"/>
    </location>
</feature>
<gene>
    <name evidence="2" type="ORF">Salat_2517400</name>
</gene>
<reference evidence="2" key="2">
    <citation type="journal article" date="2024" name="Plant">
        <title>Genomic evolution and insights into agronomic trait innovations of Sesamum species.</title>
        <authorList>
            <person name="Miao H."/>
            <person name="Wang L."/>
            <person name="Qu L."/>
            <person name="Liu H."/>
            <person name="Sun Y."/>
            <person name="Le M."/>
            <person name="Wang Q."/>
            <person name="Wei S."/>
            <person name="Zheng Y."/>
            <person name="Lin W."/>
            <person name="Duan Y."/>
            <person name="Cao H."/>
            <person name="Xiong S."/>
            <person name="Wang X."/>
            <person name="Wei L."/>
            <person name="Li C."/>
            <person name="Ma Q."/>
            <person name="Ju M."/>
            <person name="Zhao R."/>
            <person name="Li G."/>
            <person name="Mu C."/>
            <person name="Tian Q."/>
            <person name="Mei H."/>
            <person name="Zhang T."/>
            <person name="Gao T."/>
            <person name="Zhang H."/>
        </authorList>
    </citation>
    <scope>NUCLEOTIDE SEQUENCE</scope>
    <source>
        <strain evidence="2">3651</strain>
    </source>
</reference>
<organism evidence="2 3">
    <name type="scientific">Sesamum alatum</name>
    <dbReference type="NCBI Taxonomy" id="300844"/>
    <lineage>
        <taxon>Eukaryota</taxon>
        <taxon>Viridiplantae</taxon>
        <taxon>Streptophyta</taxon>
        <taxon>Embryophyta</taxon>
        <taxon>Tracheophyta</taxon>
        <taxon>Spermatophyta</taxon>
        <taxon>Magnoliopsida</taxon>
        <taxon>eudicotyledons</taxon>
        <taxon>Gunneridae</taxon>
        <taxon>Pentapetalae</taxon>
        <taxon>asterids</taxon>
        <taxon>lamiids</taxon>
        <taxon>Lamiales</taxon>
        <taxon>Pedaliaceae</taxon>
        <taxon>Sesamum</taxon>
    </lineage>
</organism>
<feature type="compositionally biased region" description="Basic and acidic residues" evidence="1">
    <location>
        <begin position="80"/>
        <end position="98"/>
    </location>
</feature>
<proteinExistence type="predicted"/>
<comment type="caution">
    <text evidence="2">The sequence shown here is derived from an EMBL/GenBank/DDBJ whole genome shotgun (WGS) entry which is preliminary data.</text>
</comment>
<sequence>MMANEARQRQEELVAIARAAGVEVDLGPDEVPPTPHTGVPESNLPLDEGNPSLEIVRSPSPALDVAPLCESIPALRTSKIRADSTDSRRPQREDRAVDPPEGSSPKHRRSDKGKKVMDSETRVPPKKEEVIGDGGAEPQSPVFMGVDTFSHLLPGTIDKLTHRLGICYKRLARARQEITQALNLNTRLPAGEAPFVPD</sequence>
<dbReference type="AlphaFoldDB" id="A0AAE1XRV7"/>
<dbReference type="EMBL" id="JACGWO010000010">
    <property type="protein sequence ID" value="KAK4416919.1"/>
    <property type="molecule type" value="Genomic_DNA"/>
</dbReference>
<evidence type="ECO:0000313" key="2">
    <source>
        <dbReference type="EMBL" id="KAK4416919.1"/>
    </source>
</evidence>
<dbReference type="Proteomes" id="UP001293254">
    <property type="component" value="Unassembled WGS sequence"/>
</dbReference>
<name>A0AAE1XRV7_9LAMI</name>
<keyword evidence="3" id="KW-1185">Reference proteome</keyword>